<dbReference type="Proteomes" id="UP000009168">
    <property type="component" value="Unassembled WGS sequence"/>
</dbReference>
<evidence type="ECO:0000313" key="2">
    <source>
        <dbReference type="Proteomes" id="UP000009168"/>
    </source>
</evidence>
<accession>Q24CZ2</accession>
<keyword evidence="2" id="KW-1185">Reference proteome</keyword>
<dbReference type="HOGENOM" id="CLU_898586_0_0_1"/>
<dbReference type="InterPro" id="IPR032675">
    <property type="entry name" value="LRR_dom_sf"/>
</dbReference>
<protein>
    <submittedName>
        <fullName evidence="1">Uncharacterized protein</fullName>
    </submittedName>
</protein>
<gene>
    <name evidence="1" type="ORF">TTHERM_00713000</name>
</gene>
<proteinExistence type="predicted"/>
<reference evidence="2" key="1">
    <citation type="journal article" date="2006" name="PLoS Biol.">
        <title>Macronuclear genome sequence of the ciliate Tetrahymena thermophila, a model eukaryote.</title>
        <authorList>
            <person name="Eisen J.A."/>
            <person name="Coyne R.S."/>
            <person name="Wu M."/>
            <person name="Wu D."/>
            <person name="Thiagarajan M."/>
            <person name="Wortman J.R."/>
            <person name="Badger J.H."/>
            <person name="Ren Q."/>
            <person name="Amedeo P."/>
            <person name="Jones K.M."/>
            <person name="Tallon L.J."/>
            <person name="Delcher A.L."/>
            <person name="Salzberg S.L."/>
            <person name="Silva J.C."/>
            <person name="Haas B.J."/>
            <person name="Majoros W.H."/>
            <person name="Farzad M."/>
            <person name="Carlton J.M."/>
            <person name="Smith R.K. Jr."/>
            <person name="Garg J."/>
            <person name="Pearlman R.E."/>
            <person name="Karrer K.M."/>
            <person name="Sun L."/>
            <person name="Manning G."/>
            <person name="Elde N.C."/>
            <person name="Turkewitz A.P."/>
            <person name="Asai D.J."/>
            <person name="Wilkes D.E."/>
            <person name="Wang Y."/>
            <person name="Cai H."/>
            <person name="Collins K."/>
            <person name="Stewart B.A."/>
            <person name="Lee S.R."/>
            <person name="Wilamowska K."/>
            <person name="Weinberg Z."/>
            <person name="Ruzzo W.L."/>
            <person name="Wloga D."/>
            <person name="Gaertig J."/>
            <person name="Frankel J."/>
            <person name="Tsao C.-C."/>
            <person name="Gorovsky M.A."/>
            <person name="Keeling P.J."/>
            <person name="Waller R.F."/>
            <person name="Patron N.J."/>
            <person name="Cherry J.M."/>
            <person name="Stover N.A."/>
            <person name="Krieger C.J."/>
            <person name="del Toro C."/>
            <person name="Ryder H.F."/>
            <person name="Williamson S.C."/>
            <person name="Barbeau R.A."/>
            <person name="Hamilton E.P."/>
            <person name="Orias E."/>
        </authorList>
    </citation>
    <scope>NUCLEOTIDE SEQUENCE [LARGE SCALE GENOMIC DNA]</scope>
    <source>
        <strain evidence="2">SB210</strain>
    </source>
</reference>
<sequence>MKKQNNPNSQKKSVQIKNLDFSESKNEEQNFQSIDILFELIKKKHQLNGDLIKLKENIYGLFLEINNRYFKVIDFDKTILGYQHYLSDVTQNFLQTFSQSGCNITNYQESIYEVDSKSCLHLEREFQLIEILEFQGDIHKAINETETFEWITLYDKARQFWISQNDKDSQNSIVSFQMAFNEIEKAKKQYMDYKFISINLNNQSFGANEIQSRVIAYVISILKNIEALELIGKYQQIINNMLDIIQPITNLKQISICIGQKNNYQSEKLEDNFGQLVKFIDQQHYLKELTLYVYTQSPQFISDFANCLMRKTDLKTLKFELLKNKNYFYKQHQIIDLTEYCTEIVQQVQNLSHLQVLNLKINLNSKSMEIIAEQLKYLKDLVFLQLKFSEIVIQEDQKESLVIKLFNSLQTLEKLNYLKLSFDNQHENFLNDLGNELSKMKQVKYLALNFENKNAFEDSFISCFFNKLSTNISIEKLKIKILGEFQQESLFHLVKNVKNLSHLYQFKAQINKYLGPISKVKKALQMTKKFKRLTTLKFNIIETTVNWFQV</sequence>
<name>Q24CZ2_TETTS</name>
<dbReference type="RefSeq" id="XP_001025861.2">
    <property type="nucleotide sequence ID" value="XM_001025861.2"/>
</dbReference>
<dbReference type="EMBL" id="GG662338">
    <property type="protein sequence ID" value="EAS05616.2"/>
    <property type="molecule type" value="Genomic_DNA"/>
</dbReference>
<organism evidence="1 2">
    <name type="scientific">Tetrahymena thermophila (strain SB210)</name>
    <dbReference type="NCBI Taxonomy" id="312017"/>
    <lineage>
        <taxon>Eukaryota</taxon>
        <taxon>Sar</taxon>
        <taxon>Alveolata</taxon>
        <taxon>Ciliophora</taxon>
        <taxon>Intramacronucleata</taxon>
        <taxon>Oligohymenophorea</taxon>
        <taxon>Hymenostomatida</taxon>
        <taxon>Tetrahymenina</taxon>
        <taxon>Tetrahymenidae</taxon>
        <taxon>Tetrahymena</taxon>
    </lineage>
</organism>
<dbReference type="SUPFAM" id="SSF52047">
    <property type="entry name" value="RNI-like"/>
    <property type="match status" value="1"/>
</dbReference>
<dbReference type="Gene3D" id="3.80.10.10">
    <property type="entry name" value="Ribonuclease Inhibitor"/>
    <property type="match status" value="1"/>
</dbReference>
<dbReference type="GeneID" id="7837445"/>
<dbReference type="AlphaFoldDB" id="Q24CZ2"/>
<evidence type="ECO:0000313" key="1">
    <source>
        <dbReference type="EMBL" id="EAS05616.2"/>
    </source>
</evidence>
<dbReference type="KEGG" id="tet:TTHERM_00713000"/>
<dbReference type="InParanoid" id="Q24CZ2"/>